<dbReference type="InterPro" id="IPR014710">
    <property type="entry name" value="RmlC-like_jellyroll"/>
</dbReference>
<reference evidence="2 3" key="1">
    <citation type="submission" date="2018-11" db="EMBL/GenBank/DDBJ databases">
        <authorList>
            <consortium name="Pathogen Informatics"/>
        </authorList>
    </citation>
    <scope>NUCLEOTIDE SEQUENCE [LARGE SCALE GENOMIC DNA]</scope>
</reference>
<evidence type="ECO:0008006" key="4">
    <source>
        <dbReference type="Google" id="ProtNLM"/>
    </source>
</evidence>
<dbReference type="SUPFAM" id="SSF51206">
    <property type="entry name" value="cAMP-binding domain-like"/>
    <property type="match status" value="1"/>
</dbReference>
<dbReference type="Gene3D" id="2.60.120.10">
    <property type="entry name" value="Jelly Rolls"/>
    <property type="match status" value="1"/>
</dbReference>
<feature type="transmembrane region" description="Helical" evidence="1">
    <location>
        <begin position="85"/>
        <end position="106"/>
    </location>
</feature>
<keyword evidence="1" id="KW-0472">Membrane</keyword>
<dbReference type="EMBL" id="UYWW01012171">
    <property type="protein sequence ID" value="VDM19244.1"/>
    <property type="molecule type" value="Genomic_DNA"/>
</dbReference>
<keyword evidence="3" id="KW-1185">Reference proteome</keyword>
<dbReference type="InterPro" id="IPR018490">
    <property type="entry name" value="cNMP-bd_dom_sf"/>
</dbReference>
<sequence length="214" mass="24847">MDRLVARIQRQSRSKQFPNALLFTILGNSDCKPKQIANGVLRNNFYYYFFRFNSNNFEIRKLFTLLDISTQLFSFSEYNHFMASLIAKGSAMILLFKTLLFHFAVFQSGDQIFYWYLLLSGEVQLFLSTAEIKCAKEIKDRDAERSRHDAVSFQNECIIETLQPIALFGELSISRHSCSARVIRPAEIVTINQSHFVAVYNVCVIYFVINFNNN</sequence>
<evidence type="ECO:0000256" key="1">
    <source>
        <dbReference type="SAM" id="Phobius"/>
    </source>
</evidence>
<evidence type="ECO:0000313" key="2">
    <source>
        <dbReference type="EMBL" id="VDM19244.1"/>
    </source>
</evidence>
<proteinExistence type="predicted"/>
<keyword evidence="1" id="KW-0812">Transmembrane</keyword>
<protein>
    <recommendedName>
        <fullName evidence="4">Cyclic nucleotide-binding domain-containing protein</fullName>
    </recommendedName>
</protein>
<dbReference type="Proteomes" id="UP000270924">
    <property type="component" value="Unassembled WGS sequence"/>
</dbReference>
<gene>
    <name evidence="2" type="ORF">WBA_LOCUS10421</name>
</gene>
<dbReference type="InParanoid" id="A0A3P7ERT9"/>
<organism evidence="2 3">
    <name type="scientific">Wuchereria bancrofti</name>
    <dbReference type="NCBI Taxonomy" id="6293"/>
    <lineage>
        <taxon>Eukaryota</taxon>
        <taxon>Metazoa</taxon>
        <taxon>Ecdysozoa</taxon>
        <taxon>Nematoda</taxon>
        <taxon>Chromadorea</taxon>
        <taxon>Rhabditida</taxon>
        <taxon>Spirurina</taxon>
        <taxon>Spiruromorpha</taxon>
        <taxon>Filarioidea</taxon>
        <taxon>Onchocercidae</taxon>
        <taxon>Wuchereria</taxon>
    </lineage>
</organism>
<accession>A0A3P7ERT9</accession>
<dbReference type="OrthoDB" id="417078at2759"/>
<name>A0A3P7ERT9_WUCBA</name>
<dbReference type="AlphaFoldDB" id="A0A3P7ERT9"/>
<keyword evidence="1" id="KW-1133">Transmembrane helix</keyword>
<evidence type="ECO:0000313" key="3">
    <source>
        <dbReference type="Proteomes" id="UP000270924"/>
    </source>
</evidence>